<proteinExistence type="predicted"/>
<dbReference type="EMBL" id="FSRA01000002">
    <property type="protein sequence ID" value="SIO39470.1"/>
    <property type="molecule type" value="Genomic_DNA"/>
</dbReference>
<dbReference type="InterPro" id="IPR001789">
    <property type="entry name" value="Sig_transdc_resp-reg_receiver"/>
</dbReference>
<evidence type="ECO:0000256" key="1">
    <source>
        <dbReference type="PROSITE-ProRule" id="PRU00169"/>
    </source>
</evidence>
<dbReference type="InterPro" id="IPR046947">
    <property type="entry name" value="LytR-like"/>
</dbReference>
<dbReference type="RefSeq" id="WP_074240859.1">
    <property type="nucleotide sequence ID" value="NZ_FSRA01000002.1"/>
</dbReference>
<dbReference type="SMART" id="SM00850">
    <property type="entry name" value="LytTR"/>
    <property type="match status" value="1"/>
</dbReference>
<feature type="modified residue" description="4-aspartylphosphate" evidence="1">
    <location>
        <position position="54"/>
    </location>
</feature>
<dbReference type="Gene3D" id="3.40.50.2300">
    <property type="match status" value="1"/>
</dbReference>
<keyword evidence="4" id="KW-0238">DNA-binding</keyword>
<feature type="domain" description="Response regulatory" evidence="2">
    <location>
        <begin position="3"/>
        <end position="114"/>
    </location>
</feature>
<dbReference type="Pfam" id="PF00072">
    <property type="entry name" value="Response_reg"/>
    <property type="match status" value="1"/>
</dbReference>
<evidence type="ECO:0000259" key="3">
    <source>
        <dbReference type="PROSITE" id="PS50930"/>
    </source>
</evidence>
<dbReference type="SMART" id="SM00448">
    <property type="entry name" value="REC"/>
    <property type="match status" value="1"/>
</dbReference>
<sequence length="237" mass="27458">MIRCLAVDDELLSLDLLEDNIRRIPFLQLAGRCNNAYEAMEVMQREPVDLIFLDIQMAGLTGTQFLQGMTNRPMVIFITAYKKYALDGFELDVLDYLVKPVPFERFLKAVNKAAEYHSLKKAPVVNHAADYFFVNVEYNLVKVAINDISYIEGLKDYIKIYLHNTAKPIVTRLMMKAISEKLPPSRFIRVHKSYIIALDKITAIRKNRIYINEHIIPISDSHRDHLFSIIDPRNLKD</sequence>
<protein>
    <submittedName>
        <fullName evidence="4">DNA-binding response regulator, LytR/AlgR family</fullName>
    </submittedName>
</protein>
<dbReference type="PROSITE" id="PS50930">
    <property type="entry name" value="HTH_LYTTR"/>
    <property type="match status" value="1"/>
</dbReference>
<dbReference type="PROSITE" id="PS50110">
    <property type="entry name" value="RESPONSE_REGULATORY"/>
    <property type="match status" value="1"/>
</dbReference>
<dbReference type="STRING" id="536979.SAMN04488055_3644"/>
<dbReference type="InterPro" id="IPR007492">
    <property type="entry name" value="LytTR_DNA-bd_dom"/>
</dbReference>
<dbReference type="GO" id="GO:0003677">
    <property type="term" value="F:DNA binding"/>
    <property type="evidence" value="ECO:0007669"/>
    <property type="project" value="UniProtKB-KW"/>
</dbReference>
<dbReference type="SUPFAM" id="SSF52172">
    <property type="entry name" value="CheY-like"/>
    <property type="match status" value="1"/>
</dbReference>
<keyword evidence="1" id="KW-0597">Phosphoprotein</keyword>
<gene>
    <name evidence="4" type="ORF">SAMN04488055_3644</name>
</gene>
<evidence type="ECO:0000259" key="2">
    <source>
        <dbReference type="PROSITE" id="PS50110"/>
    </source>
</evidence>
<feature type="domain" description="HTH LytTR-type" evidence="3">
    <location>
        <begin position="132"/>
        <end position="206"/>
    </location>
</feature>
<dbReference type="AlphaFoldDB" id="A0A1N6J596"/>
<dbReference type="InterPro" id="IPR011006">
    <property type="entry name" value="CheY-like_superfamily"/>
</dbReference>
<dbReference type="OrthoDB" id="9787344at2"/>
<evidence type="ECO:0000313" key="5">
    <source>
        <dbReference type="Proteomes" id="UP000185003"/>
    </source>
</evidence>
<keyword evidence="5" id="KW-1185">Reference proteome</keyword>
<reference evidence="4 5" key="1">
    <citation type="submission" date="2016-11" db="EMBL/GenBank/DDBJ databases">
        <authorList>
            <person name="Jaros S."/>
            <person name="Januszkiewicz K."/>
            <person name="Wedrychowicz H."/>
        </authorList>
    </citation>
    <scope>NUCLEOTIDE SEQUENCE [LARGE SCALE GENOMIC DNA]</scope>
    <source>
        <strain evidence="4 5">DSM 24787</strain>
    </source>
</reference>
<dbReference type="PANTHER" id="PTHR37299">
    <property type="entry name" value="TRANSCRIPTIONAL REGULATOR-RELATED"/>
    <property type="match status" value="1"/>
</dbReference>
<accession>A0A1N6J596</accession>
<dbReference type="GO" id="GO:0000156">
    <property type="term" value="F:phosphorelay response regulator activity"/>
    <property type="evidence" value="ECO:0007669"/>
    <property type="project" value="InterPro"/>
</dbReference>
<dbReference type="Pfam" id="PF04397">
    <property type="entry name" value="LytTR"/>
    <property type="match status" value="1"/>
</dbReference>
<name>A0A1N6J596_9BACT</name>
<dbReference type="Gene3D" id="2.40.50.1020">
    <property type="entry name" value="LytTr DNA-binding domain"/>
    <property type="match status" value="1"/>
</dbReference>
<dbReference type="Proteomes" id="UP000185003">
    <property type="component" value="Unassembled WGS sequence"/>
</dbReference>
<dbReference type="PANTHER" id="PTHR37299:SF1">
    <property type="entry name" value="STAGE 0 SPORULATION PROTEIN A HOMOLOG"/>
    <property type="match status" value="1"/>
</dbReference>
<evidence type="ECO:0000313" key="4">
    <source>
        <dbReference type="EMBL" id="SIO39470.1"/>
    </source>
</evidence>
<organism evidence="4 5">
    <name type="scientific">Chitinophaga niabensis</name>
    <dbReference type="NCBI Taxonomy" id="536979"/>
    <lineage>
        <taxon>Bacteria</taxon>
        <taxon>Pseudomonadati</taxon>
        <taxon>Bacteroidota</taxon>
        <taxon>Chitinophagia</taxon>
        <taxon>Chitinophagales</taxon>
        <taxon>Chitinophagaceae</taxon>
        <taxon>Chitinophaga</taxon>
    </lineage>
</organism>